<dbReference type="InterPro" id="IPR054626">
    <property type="entry name" value="Cterm_S41_CtpC"/>
</dbReference>
<dbReference type="SUPFAM" id="SSF50156">
    <property type="entry name" value="PDZ domain-like"/>
    <property type="match status" value="1"/>
</dbReference>
<dbReference type="HOGENOM" id="CLU_017295_0_0_3"/>
<dbReference type="EMBL" id="CP000828">
    <property type="protein sequence ID" value="ABW29940.1"/>
    <property type="molecule type" value="Genomic_DNA"/>
</dbReference>
<evidence type="ECO:0000256" key="8">
    <source>
        <dbReference type="ARBA" id="ARBA00051784"/>
    </source>
</evidence>
<reference evidence="16 17" key="1">
    <citation type="journal article" date="2008" name="Proc. Natl. Acad. Sci. U.S.A.">
        <title>Niche adaptation and genome expansion in the chlorophyll d-producing cyanobacterium Acaryochloris marina.</title>
        <authorList>
            <person name="Swingley W.D."/>
            <person name="Chen M."/>
            <person name="Cheung P.C."/>
            <person name="Conrad A.L."/>
            <person name="Dejesa L.C."/>
            <person name="Hao J."/>
            <person name="Honchak B.M."/>
            <person name="Karbach L.E."/>
            <person name="Kurdoglu A."/>
            <person name="Lahiri S."/>
            <person name="Mastrian S.D."/>
            <person name="Miyashita H."/>
            <person name="Page L."/>
            <person name="Ramakrishna P."/>
            <person name="Satoh S."/>
            <person name="Sattley W.M."/>
            <person name="Shimada Y."/>
            <person name="Taylor H.L."/>
            <person name="Tomo T."/>
            <person name="Tsuchiya T."/>
            <person name="Wang Z.T."/>
            <person name="Raymond J."/>
            <person name="Mimuro M."/>
            <person name="Blankenship R.E."/>
            <person name="Touchman J.W."/>
        </authorList>
    </citation>
    <scope>NUCLEOTIDE SEQUENCE [LARGE SCALE GENOMIC DNA]</scope>
    <source>
        <strain evidence="17">MBIC 11017</strain>
    </source>
</reference>
<comment type="subcellular location">
    <subcellularLocation>
        <location evidence="1">Cellular thylakoid lumen</location>
    </subcellularLocation>
</comment>
<organism evidence="16 17">
    <name type="scientific">Acaryochloris marina (strain MBIC 11017)</name>
    <dbReference type="NCBI Taxonomy" id="329726"/>
    <lineage>
        <taxon>Bacteria</taxon>
        <taxon>Bacillati</taxon>
        <taxon>Cyanobacteriota</taxon>
        <taxon>Cyanophyceae</taxon>
        <taxon>Acaryochloridales</taxon>
        <taxon>Acaryochloridaceae</taxon>
        <taxon>Acaryochloris</taxon>
    </lineage>
</organism>
<dbReference type="Proteomes" id="UP000000268">
    <property type="component" value="Chromosome"/>
</dbReference>
<dbReference type="Gene3D" id="3.90.226.10">
    <property type="entry name" value="2-enoyl-CoA Hydratase, Chain A, domain 1"/>
    <property type="match status" value="1"/>
</dbReference>
<comment type="function">
    <text evidence="9">Cleavage of the 16 C-terminal residues from the D1 precursor of photosystem II (PSII). This proteolytic processing is necessary to allow the light-driven assembly of the oxygen-evolving cluster (a tetranuclear manganese), which is responsible for photosynthetic water oxidation.</text>
</comment>
<dbReference type="STRING" id="329726.AM1_4972"/>
<dbReference type="GO" id="GO:0030288">
    <property type="term" value="C:outer membrane-bounded periplasmic space"/>
    <property type="evidence" value="ECO:0007669"/>
    <property type="project" value="TreeGrafter"/>
</dbReference>
<dbReference type="Gene3D" id="2.30.42.10">
    <property type="match status" value="1"/>
</dbReference>
<proteinExistence type="inferred from homology"/>
<dbReference type="CDD" id="cd06782">
    <property type="entry name" value="cpPDZ_CPP-like"/>
    <property type="match status" value="1"/>
</dbReference>
<protein>
    <recommendedName>
        <fullName evidence="11">Carboxyl-terminal-processing protease</fullName>
        <ecNumber evidence="10">3.4.21.102</ecNumber>
    </recommendedName>
    <alternativeName>
        <fullName evidence="12">CtpA</fullName>
    </alternativeName>
</protein>
<dbReference type="OrthoDB" id="9812068at2"/>
<dbReference type="MEROPS" id="S41.010"/>
<dbReference type="FunFam" id="3.30.750.44:FF:000002">
    <property type="entry name" value="carboxyl-terminal-processing peptidase 2, chloroplastic"/>
    <property type="match status" value="1"/>
</dbReference>
<keyword evidence="14" id="KW-0812">Transmembrane</keyword>
<dbReference type="EC" id="3.4.21.102" evidence="10"/>
<keyword evidence="5 13" id="KW-0378">Hydrolase</keyword>
<evidence type="ECO:0000256" key="14">
    <source>
        <dbReference type="SAM" id="Phobius"/>
    </source>
</evidence>
<evidence type="ECO:0000256" key="11">
    <source>
        <dbReference type="ARBA" id="ARBA00069724"/>
    </source>
</evidence>
<accession>B0C4Q7</accession>
<keyword evidence="14" id="KW-0472">Membrane</keyword>
<name>B0C4Q7_ACAM1</name>
<keyword evidence="14" id="KW-1133">Transmembrane helix</keyword>
<evidence type="ECO:0000259" key="15">
    <source>
        <dbReference type="PROSITE" id="PS50106"/>
    </source>
</evidence>
<evidence type="ECO:0000256" key="10">
    <source>
        <dbReference type="ARBA" id="ARBA00066637"/>
    </source>
</evidence>
<feature type="domain" description="PDZ" evidence="15">
    <location>
        <begin position="106"/>
        <end position="176"/>
    </location>
</feature>
<evidence type="ECO:0000256" key="4">
    <source>
        <dbReference type="ARBA" id="ARBA00022729"/>
    </source>
</evidence>
<dbReference type="GO" id="GO:0007165">
    <property type="term" value="P:signal transduction"/>
    <property type="evidence" value="ECO:0007669"/>
    <property type="project" value="TreeGrafter"/>
</dbReference>
<dbReference type="CDD" id="cd07560">
    <property type="entry name" value="Peptidase_S41_CPP"/>
    <property type="match status" value="1"/>
</dbReference>
<evidence type="ECO:0000256" key="3">
    <source>
        <dbReference type="ARBA" id="ARBA00022670"/>
    </source>
</evidence>
<feature type="transmembrane region" description="Helical" evidence="14">
    <location>
        <begin position="7"/>
        <end position="28"/>
    </location>
</feature>
<keyword evidence="17" id="KW-1185">Reference proteome</keyword>
<comment type="similarity">
    <text evidence="2 13">Belongs to the peptidase S41A family.</text>
</comment>
<keyword evidence="7" id="KW-0793">Thylakoid</keyword>
<dbReference type="SUPFAM" id="SSF52096">
    <property type="entry name" value="ClpP/crotonase"/>
    <property type="match status" value="1"/>
</dbReference>
<evidence type="ECO:0000256" key="6">
    <source>
        <dbReference type="ARBA" id="ARBA00022825"/>
    </source>
</evidence>
<dbReference type="AlphaFoldDB" id="B0C4Q7"/>
<comment type="catalytic activity">
    <reaction evidence="8">
        <text>The enzyme shows specific recognition of a C-terminal tripeptide, Xaa-Yaa-Zaa, in which Xaa is preferably Ala or Leu, Yaa is preferably Ala or Tyr, and Zaa is preferably Ala, but then cleaves at a variable distance from the C-terminus. A typical cleavage is -Ala-Ala-|-Arg-Ala-Ala-Lys-Glu-Asn-Tyr-Ala-Leu-Ala-Ala.</text>
        <dbReference type="EC" id="3.4.21.102"/>
    </reaction>
</comment>
<evidence type="ECO:0000313" key="16">
    <source>
        <dbReference type="EMBL" id="ABW29940.1"/>
    </source>
</evidence>
<evidence type="ECO:0000256" key="12">
    <source>
        <dbReference type="ARBA" id="ARBA00080563"/>
    </source>
</evidence>
<dbReference type="GO" id="GO:0031979">
    <property type="term" value="C:plasma membrane-derived thylakoid lumen"/>
    <property type="evidence" value="ECO:0007669"/>
    <property type="project" value="UniProtKB-SubCell"/>
</dbReference>
<dbReference type="GO" id="GO:0004252">
    <property type="term" value="F:serine-type endopeptidase activity"/>
    <property type="evidence" value="ECO:0007669"/>
    <property type="project" value="UniProtKB-EC"/>
</dbReference>
<dbReference type="InterPro" id="IPR004447">
    <property type="entry name" value="Peptidase_S41A"/>
</dbReference>
<dbReference type="SMART" id="SM00245">
    <property type="entry name" value="TSPc"/>
    <property type="match status" value="1"/>
</dbReference>
<dbReference type="PANTHER" id="PTHR32060">
    <property type="entry name" value="TAIL-SPECIFIC PROTEASE"/>
    <property type="match status" value="1"/>
</dbReference>
<evidence type="ECO:0000256" key="1">
    <source>
        <dbReference type="ARBA" id="ARBA00004518"/>
    </source>
</evidence>
<keyword evidence="3 13" id="KW-0645">Protease</keyword>
<dbReference type="InterPro" id="IPR001478">
    <property type="entry name" value="PDZ"/>
</dbReference>
<keyword evidence="6 13" id="KW-0720">Serine protease</keyword>
<dbReference type="InterPro" id="IPR036034">
    <property type="entry name" value="PDZ_sf"/>
</dbReference>
<dbReference type="Pfam" id="PF03572">
    <property type="entry name" value="Peptidase_S41"/>
    <property type="match status" value="1"/>
</dbReference>
<gene>
    <name evidence="16" type="ordered locus">AM1_4972</name>
</gene>
<keyword evidence="4" id="KW-0732">Signal</keyword>
<dbReference type="GO" id="GO:0006508">
    <property type="term" value="P:proteolysis"/>
    <property type="evidence" value="ECO:0007669"/>
    <property type="project" value="UniProtKB-KW"/>
</dbReference>
<dbReference type="SMART" id="SM00228">
    <property type="entry name" value="PDZ"/>
    <property type="match status" value="1"/>
</dbReference>
<dbReference type="eggNOG" id="COG0793">
    <property type="taxonomic scope" value="Bacteria"/>
</dbReference>
<dbReference type="InterPro" id="IPR041489">
    <property type="entry name" value="PDZ_6"/>
</dbReference>
<dbReference type="Gene3D" id="3.30.750.44">
    <property type="match status" value="1"/>
</dbReference>
<dbReference type="KEGG" id="amr:AM1_4972"/>
<dbReference type="FunFam" id="2.30.42.10:FF:000063">
    <property type="entry name" value="Peptidase, S41 family"/>
    <property type="match status" value="1"/>
</dbReference>
<evidence type="ECO:0000256" key="9">
    <source>
        <dbReference type="ARBA" id="ARBA00053093"/>
    </source>
</evidence>
<dbReference type="InterPro" id="IPR005151">
    <property type="entry name" value="Tail-specific_protease"/>
</dbReference>
<evidence type="ECO:0000256" key="13">
    <source>
        <dbReference type="RuleBase" id="RU004404"/>
    </source>
</evidence>
<dbReference type="PANTHER" id="PTHR32060:SF30">
    <property type="entry name" value="CARBOXY-TERMINAL PROCESSING PROTEASE CTPA"/>
    <property type="match status" value="1"/>
</dbReference>
<dbReference type="NCBIfam" id="TIGR00225">
    <property type="entry name" value="prc"/>
    <property type="match status" value="1"/>
</dbReference>
<evidence type="ECO:0000256" key="2">
    <source>
        <dbReference type="ARBA" id="ARBA00009179"/>
    </source>
</evidence>
<sequence>MANSKDGLVLGTTALVGAGVVVIGANLWQSSWAVFKESPKEVVDEVWQVINHDYVDATFNGNDWRDIRNQYLNRNYTSRDEAYKAVREMLDKLEDPYTRFMDPEQFKSMQIDTSGELTGVGIQITQDEETKEITVISPIEGSPAADAGLLSKDVIIKVDNKSTKGMDINGVVSLIRGPVNTDVTLTVLRDKEQLSFKIKRARIEIHPVRFSNQKNSAGNVGYIRLNQFSNNASSEMREAIQELKKQKVAGFILDLRSNPGGLLYSSAEIARMWMGKGTIVSTVDRKGGEDKLTSGKNTLTDKPLVILVDGGSASASEILAGALQDNKRAVLIGTKTFGKGLVQSVHPLEDGSGLAVTVAKYFTPSGRDINKKGIEPDIEVKLTDDQREALSQDRDKIGTLADPQYAKALSVLNEKILANNNGNLQSSSSQ</sequence>
<evidence type="ECO:0000256" key="7">
    <source>
        <dbReference type="ARBA" id="ARBA00023078"/>
    </source>
</evidence>
<evidence type="ECO:0000313" key="17">
    <source>
        <dbReference type="Proteomes" id="UP000000268"/>
    </source>
</evidence>
<dbReference type="FunFam" id="3.90.226.10:FF:000023">
    <property type="entry name" value="Carboxyl-terminal processing protease"/>
    <property type="match status" value="1"/>
</dbReference>
<evidence type="ECO:0000256" key="5">
    <source>
        <dbReference type="ARBA" id="ARBA00022801"/>
    </source>
</evidence>
<dbReference type="InterPro" id="IPR029045">
    <property type="entry name" value="ClpP/crotonase-like_dom_sf"/>
</dbReference>
<dbReference type="NCBIfam" id="NF045590">
    <property type="entry name" value="Cterm_S41_CtpC"/>
    <property type="match status" value="1"/>
</dbReference>
<dbReference type="RefSeq" id="WP_012165213.1">
    <property type="nucleotide sequence ID" value="NC_009925.1"/>
</dbReference>
<dbReference type="Pfam" id="PF17820">
    <property type="entry name" value="PDZ_6"/>
    <property type="match status" value="1"/>
</dbReference>
<dbReference type="PROSITE" id="PS50106">
    <property type="entry name" value="PDZ"/>
    <property type="match status" value="1"/>
</dbReference>